<comment type="caution">
    <text evidence="2">The sequence shown here is derived from an EMBL/GenBank/DDBJ whole genome shotgun (WGS) entry which is preliminary data.</text>
</comment>
<sequence length="465" mass="50454">MNALQDSEPQDAQQAFESAGDFDAHQRARSAAANVPIERLSAIPLSPFASEPVLVFAQRNLHGFDYVVTTGSPVRHDIAGFAAEVLYSALGPGVQTRMVEAKDSAGRRIEKRITGTFEFWSKPGEPNPSGGARPSSRIALEEAERLTRTPAPYRGASPIVFDTPRTHARAVEALRDCGDPIGRVAARILQIGASLTVCPQVVLFTRCASLRYFIPDALPVNAMSTWLAAFQIPASTPADDLADAWARLVSTNATPSAVNSKLFVQLAKAADRALSNGAIASGASAIRANAQCESAGAIFSMIETMDPNLRERALAGGDLVRAHIAYGVPGGEEEPVNVVMDSQTLRFKKGDRLLLRFEERDAREIAVSVRDVALEDAGEVRLALTPSTRRSRKEPYSDEETFSYRWVGNDIASLDRADRNGVHVLLSKSVMSPFAIKIENKRWLRGTERPRIQHAMPQAVAAAMR</sequence>
<keyword evidence="3" id="KW-1185">Reference proteome</keyword>
<gene>
    <name evidence="2" type="ORF">Bequi_13485</name>
</gene>
<reference evidence="2" key="1">
    <citation type="submission" date="2022-02" db="EMBL/GenBank/DDBJ databases">
        <authorList>
            <person name="Lee M."/>
            <person name="Kim S.-J."/>
            <person name="Jung M.-Y."/>
        </authorList>
    </citation>
    <scope>NUCLEOTIDE SEQUENCE</scope>
    <source>
        <strain evidence="2">JHP9</strain>
    </source>
</reference>
<evidence type="ECO:0000313" key="3">
    <source>
        <dbReference type="Proteomes" id="UP001203761"/>
    </source>
</evidence>
<dbReference type="Proteomes" id="UP001203761">
    <property type="component" value="Unassembled WGS sequence"/>
</dbReference>
<dbReference type="EMBL" id="JAKNCJ010000012">
    <property type="protein sequence ID" value="MCL6424377.1"/>
    <property type="molecule type" value="Genomic_DNA"/>
</dbReference>
<proteinExistence type="predicted"/>
<organism evidence="2 3">
    <name type="scientific">Brachybacterium equifaecis</name>
    <dbReference type="NCBI Taxonomy" id="2910770"/>
    <lineage>
        <taxon>Bacteria</taxon>
        <taxon>Bacillati</taxon>
        <taxon>Actinomycetota</taxon>
        <taxon>Actinomycetes</taxon>
        <taxon>Micrococcales</taxon>
        <taxon>Dermabacteraceae</taxon>
        <taxon>Brachybacterium</taxon>
    </lineage>
</organism>
<name>A0ABT0R379_9MICO</name>
<feature type="compositionally biased region" description="Polar residues" evidence="1">
    <location>
        <begin position="1"/>
        <end position="16"/>
    </location>
</feature>
<accession>A0ABT0R379</accession>
<feature type="region of interest" description="Disordered" evidence="1">
    <location>
        <begin position="1"/>
        <end position="23"/>
    </location>
</feature>
<dbReference type="RefSeq" id="WP_249738457.1">
    <property type="nucleotide sequence ID" value="NZ_JAKNCJ010000012.1"/>
</dbReference>
<evidence type="ECO:0000313" key="2">
    <source>
        <dbReference type="EMBL" id="MCL6424377.1"/>
    </source>
</evidence>
<evidence type="ECO:0000256" key="1">
    <source>
        <dbReference type="SAM" id="MobiDB-lite"/>
    </source>
</evidence>
<protein>
    <submittedName>
        <fullName evidence="2">Uncharacterized protein</fullName>
    </submittedName>
</protein>